<protein>
    <submittedName>
        <fullName evidence="6">Acyl-CoA thioesterase</fullName>
    </submittedName>
</protein>
<dbReference type="GO" id="GO:0005829">
    <property type="term" value="C:cytosol"/>
    <property type="evidence" value="ECO:0007669"/>
    <property type="project" value="TreeGrafter"/>
</dbReference>
<dbReference type="Proteomes" id="UP000177171">
    <property type="component" value="Unassembled WGS sequence"/>
</dbReference>
<name>A0A1G2LMW7_9BACT</name>
<dbReference type="InterPro" id="IPR006683">
    <property type="entry name" value="Thioestr_dom"/>
</dbReference>
<proteinExistence type="inferred from homology"/>
<organism evidence="6 7">
    <name type="scientific">Candidatus Sungbacteria bacterium RIFCSPLOWO2_12_FULL_41_11</name>
    <dbReference type="NCBI Taxonomy" id="1802286"/>
    <lineage>
        <taxon>Bacteria</taxon>
        <taxon>Candidatus Sungiibacteriota</taxon>
    </lineage>
</organism>
<accession>A0A1G2LMW7</accession>
<feature type="compositionally biased region" description="Basic and acidic residues" evidence="4">
    <location>
        <begin position="133"/>
        <end position="147"/>
    </location>
</feature>
<keyword evidence="2 3" id="KW-0378">Hydrolase</keyword>
<evidence type="ECO:0000313" key="7">
    <source>
        <dbReference type="Proteomes" id="UP000177171"/>
    </source>
</evidence>
<evidence type="ECO:0000259" key="5">
    <source>
        <dbReference type="PROSITE" id="PS51770"/>
    </source>
</evidence>
<dbReference type="GO" id="GO:0052816">
    <property type="term" value="F:long-chain fatty acyl-CoA hydrolase activity"/>
    <property type="evidence" value="ECO:0007669"/>
    <property type="project" value="TreeGrafter"/>
</dbReference>
<comment type="caution">
    <text evidence="6">The sequence shown here is derived from an EMBL/GenBank/DDBJ whole genome shotgun (WGS) entry which is preliminary data.</text>
</comment>
<dbReference type="Gene3D" id="3.10.129.10">
    <property type="entry name" value="Hotdog Thioesterase"/>
    <property type="match status" value="1"/>
</dbReference>
<dbReference type="Pfam" id="PF03061">
    <property type="entry name" value="4HBT"/>
    <property type="match status" value="1"/>
</dbReference>
<evidence type="ECO:0000313" key="6">
    <source>
        <dbReference type="EMBL" id="OHA12923.1"/>
    </source>
</evidence>
<dbReference type="PANTHER" id="PTHR11049:SF16">
    <property type="entry name" value="PROTEIN VDLD"/>
    <property type="match status" value="1"/>
</dbReference>
<evidence type="ECO:0000256" key="3">
    <source>
        <dbReference type="PROSITE-ProRule" id="PRU01106"/>
    </source>
</evidence>
<evidence type="ECO:0000256" key="2">
    <source>
        <dbReference type="ARBA" id="ARBA00022801"/>
    </source>
</evidence>
<dbReference type="EMBL" id="MHQY01000037">
    <property type="protein sequence ID" value="OHA12923.1"/>
    <property type="molecule type" value="Genomic_DNA"/>
</dbReference>
<dbReference type="SUPFAM" id="SSF54637">
    <property type="entry name" value="Thioesterase/thiol ester dehydrase-isomerase"/>
    <property type="match status" value="1"/>
</dbReference>
<dbReference type="CDD" id="cd03442">
    <property type="entry name" value="BFIT_BACH"/>
    <property type="match status" value="1"/>
</dbReference>
<comment type="similarity">
    <text evidence="1">Belongs to the acyl coenzyme A hydrolase family.</text>
</comment>
<feature type="domain" description="HotDog ACOT-type" evidence="5">
    <location>
        <begin position="9"/>
        <end position="121"/>
    </location>
</feature>
<dbReference type="InterPro" id="IPR040170">
    <property type="entry name" value="Cytosol_ACT"/>
</dbReference>
<gene>
    <name evidence="6" type="ORF">A3G49_04435</name>
</gene>
<dbReference type="AlphaFoldDB" id="A0A1G2LMW7"/>
<dbReference type="PROSITE" id="PS51770">
    <property type="entry name" value="HOTDOG_ACOT"/>
    <property type="match status" value="1"/>
</dbReference>
<dbReference type="PANTHER" id="PTHR11049">
    <property type="entry name" value="ACYL COENZYME A THIOESTER HYDROLASE"/>
    <property type="match status" value="1"/>
</dbReference>
<dbReference type="InterPro" id="IPR029069">
    <property type="entry name" value="HotDog_dom_sf"/>
</dbReference>
<feature type="compositionally biased region" description="Basic residues" evidence="4">
    <location>
        <begin position="148"/>
        <end position="157"/>
    </location>
</feature>
<evidence type="ECO:0000256" key="1">
    <source>
        <dbReference type="ARBA" id="ARBA00010458"/>
    </source>
</evidence>
<dbReference type="InterPro" id="IPR033120">
    <property type="entry name" value="HOTDOG_ACOT"/>
</dbReference>
<evidence type="ECO:0000256" key="4">
    <source>
        <dbReference type="SAM" id="MobiDB-lite"/>
    </source>
</evidence>
<reference evidence="6 7" key="1">
    <citation type="journal article" date="2016" name="Nat. Commun.">
        <title>Thousands of microbial genomes shed light on interconnected biogeochemical processes in an aquifer system.</title>
        <authorList>
            <person name="Anantharaman K."/>
            <person name="Brown C.T."/>
            <person name="Hug L.A."/>
            <person name="Sharon I."/>
            <person name="Castelle C.J."/>
            <person name="Probst A.J."/>
            <person name="Thomas B.C."/>
            <person name="Singh A."/>
            <person name="Wilkins M.J."/>
            <person name="Karaoz U."/>
            <person name="Brodie E.L."/>
            <person name="Williams K.H."/>
            <person name="Hubbard S.S."/>
            <person name="Banfield J.F."/>
        </authorList>
    </citation>
    <scope>NUCLEOTIDE SEQUENCE [LARGE SCALE GENOMIC DNA]</scope>
</reference>
<sequence>MLQPKVVSDSSMEFYPYEIFPNDLNPNNTVFGGTVLQLIDRIAGGIAQRHTSKVCVTLFIDSVRFLAPGRQGETLVFKGAVNRAWNTSMEIGIKVYAKNFRTGEERHIVSAYLTFVALDDNGHPTPIPPIMPKTEDEKRRFNEAQTRREHRLAVGKR</sequence>
<dbReference type="GO" id="GO:0006637">
    <property type="term" value="P:acyl-CoA metabolic process"/>
    <property type="evidence" value="ECO:0007669"/>
    <property type="project" value="TreeGrafter"/>
</dbReference>
<feature type="region of interest" description="Disordered" evidence="4">
    <location>
        <begin position="124"/>
        <end position="157"/>
    </location>
</feature>